<dbReference type="AlphaFoldDB" id="A0A0D2LP92"/>
<reference evidence="3" key="1">
    <citation type="submission" date="2014-04" db="EMBL/GenBank/DDBJ databases">
        <title>Evolutionary Origins and Diversification of the Mycorrhizal Mutualists.</title>
        <authorList>
            <consortium name="DOE Joint Genome Institute"/>
            <consortium name="Mycorrhizal Genomics Consortium"/>
            <person name="Kohler A."/>
            <person name="Kuo A."/>
            <person name="Nagy L.G."/>
            <person name="Floudas D."/>
            <person name="Copeland A."/>
            <person name="Barry K.W."/>
            <person name="Cichocki N."/>
            <person name="Veneault-Fourrey C."/>
            <person name="LaButti K."/>
            <person name="Lindquist E.A."/>
            <person name="Lipzen A."/>
            <person name="Lundell T."/>
            <person name="Morin E."/>
            <person name="Murat C."/>
            <person name="Riley R."/>
            <person name="Ohm R."/>
            <person name="Sun H."/>
            <person name="Tunlid A."/>
            <person name="Henrissat B."/>
            <person name="Grigoriev I.V."/>
            <person name="Hibbett D.S."/>
            <person name="Martin F."/>
        </authorList>
    </citation>
    <scope>NUCLEOTIDE SEQUENCE [LARGE SCALE GENOMIC DNA]</scope>
    <source>
        <strain evidence="3">FD-334 SS-4</strain>
    </source>
</reference>
<dbReference type="EMBL" id="KN818079">
    <property type="protein sequence ID" value="KJA12608.1"/>
    <property type="molecule type" value="Genomic_DNA"/>
</dbReference>
<sequence>ILGSDLSDSMIHGTGFGSDIIPNQETTENNIQGLPTILVQVVALTEVAQPHGNIFLKFRLSDGENIADAIMQEQVANALKLSLSVEHGSKMVLFNPHIRHGVLILEVHNVVILGGSCPDLKENQTAYKWR</sequence>
<gene>
    <name evidence="2" type="ORF">HYPSUDRAFT_60336</name>
</gene>
<evidence type="ECO:0000313" key="3">
    <source>
        <dbReference type="Proteomes" id="UP000054270"/>
    </source>
</evidence>
<dbReference type="Proteomes" id="UP000054270">
    <property type="component" value="Unassembled WGS sequence"/>
</dbReference>
<evidence type="ECO:0000313" key="2">
    <source>
        <dbReference type="EMBL" id="KJA12608.1"/>
    </source>
</evidence>
<evidence type="ECO:0000259" key="1">
    <source>
        <dbReference type="Pfam" id="PF08585"/>
    </source>
</evidence>
<accession>A0A0D2LP92</accession>
<dbReference type="Gene3D" id="2.40.50.770">
    <property type="entry name" value="RecQ-mediated genome instability protein Rmi1, C-terminal domain"/>
    <property type="match status" value="1"/>
</dbReference>
<dbReference type="OrthoDB" id="341511at2759"/>
<dbReference type="InterPro" id="IPR013894">
    <property type="entry name" value="RMI1_OB"/>
</dbReference>
<organism evidence="2 3">
    <name type="scientific">Hypholoma sublateritium (strain FD-334 SS-4)</name>
    <dbReference type="NCBI Taxonomy" id="945553"/>
    <lineage>
        <taxon>Eukaryota</taxon>
        <taxon>Fungi</taxon>
        <taxon>Dikarya</taxon>
        <taxon>Basidiomycota</taxon>
        <taxon>Agaricomycotina</taxon>
        <taxon>Agaricomycetes</taxon>
        <taxon>Agaricomycetidae</taxon>
        <taxon>Agaricales</taxon>
        <taxon>Agaricineae</taxon>
        <taxon>Strophariaceae</taxon>
        <taxon>Hypholoma</taxon>
    </lineage>
</organism>
<dbReference type="Pfam" id="PF08585">
    <property type="entry name" value="RMI1_N_C"/>
    <property type="match status" value="1"/>
</dbReference>
<feature type="domain" description="RecQ mediated genome instability protein 1 OB-fold" evidence="1">
    <location>
        <begin position="32"/>
        <end position="125"/>
    </location>
</feature>
<proteinExistence type="predicted"/>
<feature type="non-terminal residue" evidence="2">
    <location>
        <position position="1"/>
    </location>
</feature>
<keyword evidence="3" id="KW-1185">Reference proteome</keyword>
<protein>
    <recommendedName>
        <fullName evidence="1">RecQ mediated genome instability protein 1 OB-fold domain-containing protein</fullName>
    </recommendedName>
</protein>
<name>A0A0D2LP92_HYPSF</name>
<dbReference type="InterPro" id="IPR042470">
    <property type="entry name" value="RMI1_N_C_sf"/>
</dbReference>